<dbReference type="InterPro" id="IPR028979">
    <property type="entry name" value="Ser_kin/Pase_Hpr-like_N_sf"/>
</dbReference>
<evidence type="ECO:0000259" key="2">
    <source>
        <dbReference type="Pfam" id="PF07085"/>
    </source>
</evidence>
<name>A0A1I0JVE0_9BACT</name>
<feature type="domain" description="DRTGG" evidence="2">
    <location>
        <begin position="19"/>
        <end position="114"/>
    </location>
</feature>
<sequence>MTLTVTEEEVEMKVSELVEKFGLKVFSGESGLENEISGGYVSDLLSDVMGNAQEGQVWITLQTHQNVMAIASLKELAAVILVKGFEPEEDTFERSNEEGIPVLGTDKATFEMAGNLFITLT</sequence>
<dbReference type="Gene3D" id="3.40.1390.20">
    <property type="entry name" value="HprK N-terminal domain-like"/>
    <property type="match status" value="1"/>
</dbReference>
<gene>
    <name evidence="3" type="ORF">SAMN05444285_15415</name>
</gene>
<organism evidence="3 4">
    <name type="scientific">Draconibacterium orientale</name>
    <dbReference type="NCBI Taxonomy" id="1168034"/>
    <lineage>
        <taxon>Bacteria</taxon>
        <taxon>Pseudomonadati</taxon>
        <taxon>Bacteroidota</taxon>
        <taxon>Bacteroidia</taxon>
        <taxon>Marinilabiliales</taxon>
        <taxon>Prolixibacteraceae</taxon>
        <taxon>Draconibacterium</taxon>
    </lineage>
</organism>
<proteinExistence type="predicted"/>
<dbReference type="InterPro" id="IPR010766">
    <property type="entry name" value="DRTGG"/>
</dbReference>
<comment type="subunit">
    <text evidence="1">Homohexamer.</text>
</comment>
<evidence type="ECO:0000313" key="3">
    <source>
        <dbReference type="EMBL" id="SEU14117.1"/>
    </source>
</evidence>
<evidence type="ECO:0000313" key="4">
    <source>
        <dbReference type="Proteomes" id="UP000181981"/>
    </source>
</evidence>
<accession>A0A1I0JVE0</accession>
<reference evidence="3 4" key="1">
    <citation type="submission" date="2016-10" db="EMBL/GenBank/DDBJ databases">
        <authorList>
            <person name="de Groot N.N."/>
        </authorList>
    </citation>
    <scope>NUCLEOTIDE SEQUENCE [LARGE SCALE GENOMIC DNA]</scope>
    <source>
        <strain evidence="3 4">DSM 25947</strain>
    </source>
</reference>
<dbReference type="Pfam" id="PF07085">
    <property type="entry name" value="DRTGG"/>
    <property type="match status" value="1"/>
</dbReference>
<dbReference type="EMBL" id="FOHT01000054">
    <property type="protein sequence ID" value="SEU14117.1"/>
    <property type="molecule type" value="Genomic_DNA"/>
</dbReference>
<evidence type="ECO:0000256" key="1">
    <source>
        <dbReference type="ARBA" id="ARBA00011643"/>
    </source>
</evidence>
<dbReference type="Proteomes" id="UP000181981">
    <property type="component" value="Unassembled WGS sequence"/>
</dbReference>
<dbReference type="SUPFAM" id="SSF75138">
    <property type="entry name" value="HprK N-terminal domain-like"/>
    <property type="match status" value="1"/>
</dbReference>
<protein>
    <submittedName>
        <fullName evidence="3">DRTGG domain-containing protein</fullName>
    </submittedName>
</protein>
<dbReference type="AlphaFoldDB" id="A0A1I0JVE0"/>